<accession>A0A0F3N6E0</accession>
<feature type="transmembrane region" description="Helical" evidence="2">
    <location>
        <begin position="189"/>
        <end position="210"/>
    </location>
</feature>
<feature type="region of interest" description="Disordered" evidence="1">
    <location>
        <begin position="118"/>
        <end position="141"/>
    </location>
</feature>
<evidence type="ECO:0000313" key="3">
    <source>
        <dbReference type="EMBL" id="KJV63296.1"/>
    </source>
</evidence>
<reference evidence="3 4" key="1">
    <citation type="submission" date="2015-02" db="EMBL/GenBank/DDBJ databases">
        <title>Genome Sequencing of Rickettsiales.</title>
        <authorList>
            <person name="Daugherty S.C."/>
            <person name="Su Q."/>
            <person name="Abolude K."/>
            <person name="Beier-Sexton M."/>
            <person name="Carlyon J.A."/>
            <person name="Carter R."/>
            <person name="Day N.P."/>
            <person name="Dumler S.J."/>
            <person name="Dyachenko V."/>
            <person name="Godinez A."/>
            <person name="Kurtti T.J."/>
            <person name="Lichay M."/>
            <person name="Mullins K.E."/>
            <person name="Ott S."/>
            <person name="Pappas-Brown V."/>
            <person name="Paris D.H."/>
            <person name="Patel P."/>
            <person name="Richards A.L."/>
            <person name="Sadzewicz L."/>
            <person name="Sears K."/>
            <person name="Seidman D."/>
            <person name="Sengamalay N."/>
            <person name="Stenos J."/>
            <person name="Tallon L.J."/>
            <person name="Vincent G."/>
            <person name="Fraser C.M."/>
            <person name="Munderloh U."/>
            <person name="Dunning-Hotopp J.C."/>
        </authorList>
    </citation>
    <scope>NUCLEOTIDE SEQUENCE [LARGE SCALE GENOMIC DNA]</scope>
    <source>
        <strain evidence="3 4">EmCRT</strain>
    </source>
</reference>
<dbReference type="Proteomes" id="UP000033546">
    <property type="component" value="Unassembled WGS sequence"/>
</dbReference>
<evidence type="ECO:0000313" key="4">
    <source>
        <dbReference type="Proteomes" id="UP000033546"/>
    </source>
</evidence>
<dbReference type="EMBL" id="LANU01000003">
    <property type="protein sequence ID" value="KJV63296.1"/>
    <property type="molecule type" value="Genomic_DNA"/>
</dbReference>
<evidence type="ECO:0000256" key="1">
    <source>
        <dbReference type="SAM" id="MobiDB-lite"/>
    </source>
</evidence>
<evidence type="ECO:0000256" key="2">
    <source>
        <dbReference type="SAM" id="Phobius"/>
    </source>
</evidence>
<feature type="transmembrane region" description="Helical" evidence="2">
    <location>
        <begin position="165"/>
        <end position="183"/>
    </location>
</feature>
<dbReference type="RefSeq" id="WP_052692817.1">
    <property type="nucleotide sequence ID" value="NZ_LANU01000003.1"/>
</dbReference>
<organism evidence="3 4">
    <name type="scientific">Ehrlichia cf. muris str. EmCRT</name>
    <dbReference type="NCBI Taxonomy" id="1359167"/>
    <lineage>
        <taxon>Bacteria</taxon>
        <taxon>Pseudomonadati</taxon>
        <taxon>Pseudomonadota</taxon>
        <taxon>Alphaproteobacteria</taxon>
        <taxon>Rickettsiales</taxon>
        <taxon>Anaplasmataceae</taxon>
        <taxon>Ehrlichia</taxon>
    </lineage>
</organism>
<keyword evidence="2" id="KW-1133">Transmembrane helix</keyword>
<feature type="transmembrane region" description="Helical" evidence="2">
    <location>
        <begin position="48"/>
        <end position="70"/>
    </location>
</feature>
<proteinExistence type="predicted"/>
<sequence length="326" mass="36074">MVAMENMEWSCNFEPLVRASSTCHPGGVARVSSKYTPLKSRKTSAGMYYGRLFVMISFIALVIDAASSMFNLISTHVFVSERIKHMVAAAFYIIYTIAALVMIVSSVMAIKESVNNKKLTQNSPETSDEESDEESINDSTERGKLIKKQANIQISENSFTIISQLMWVIVSVVSLTMLSIGSNPALEQLSLFLSVTAPFLGILSCILRLVDANISRETGNSEKQKRRARSFTILCAVILAFEIVHCICHVLEALSLGGKMQDIYSFQNTAVLCLELITVLAFIAAFFIEKYIDSKAEKSQAHSVGVSSFVDHVESDPHTSTMKIYY</sequence>
<keyword evidence="2" id="KW-0472">Membrane</keyword>
<feature type="compositionally biased region" description="Acidic residues" evidence="1">
    <location>
        <begin position="126"/>
        <end position="136"/>
    </location>
</feature>
<feature type="transmembrane region" description="Helical" evidence="2">
    <location>
        <begin position="231"/>
        <end position="254"/>
    </location>
</feature>
<keyword evidence="2" id="KW-0812">Transmembrane</keyword>
<name>A0A0F3N6E0_9RICK</name>
<feature type="transmembrane region" description="Helical" evidence="2">
    <location>
        <begin position="90"/>
        <end position="110"/>
    </location>
</feature>
<gene>
    <name evidence="3" type="ORF">EMUCRT_0742</name>
</gene>
<protein>
    <submittedName>
        <fullName evidence="3">Putative membrane protein</fullName>
    </submittedName>
</protein>
<dbReference type="PATRIC" id="fig|1359167.3.peg.717"/>
<feature type="transmembrane region" description="Helical" evidence="2">
    <location>
        <begin position="266"/>
        <end position="288"/>
    </location>
</feature>
<comment type="caution">
    <text evidence="3">The sequence shown here is derived from an EMBL/GenBank/DDBJ whole genome shotgun (WGS) entry which is preliminary data.</text>
</comment>
<dbReference type="AlphaFoldDB" id="A0A0F3N6E0"/>